<evidence type="ECO:0000313" key="2">
    <source>
        <dbReference type="Proteomes" id="UP001148662"/>
    </source>
</evidence>
<name>A0ACC1T326_9APHY</name>
<organism evidence="1 2">
    <name type="scientific">Phlebia brevispora</name>
    <dbReference type="NCBI Taxonomy" id="194682"/>
    <lineage>
        <taxon>Eukaryota</taxon>
        <taxon>Fungi</taxon>
        <taxon>Dikarya</taxon>
        <taxon>Basidiomycota</taxon>
        <taxon>Agaricomycotina</taxon>
        <taxon>Agaricomycetes</taxon>
        <taxon>Polyporales</taxon>
        <taxon>Meruliaceae</taxon>
        <taxon>Phlebia</taxon>
    </lineage>
</organism>
<dbReference type="EMBL" id="JANHOG010000738">
    <property type="protein sequence ID" value="KAJ3551883.1"/>
    <property type="molecule type" value="Genomic_DNA"/>
</dbReference>
<sequence length="131" mass="15518">MGKWTLGSYDDILRDKMKSLVMSAVKRSNLEENEPSISYEAFIEELDNHSRRKPVRGTYTGNKWEDLEDQYVHIHAAASAQLRFLTRMKLWSRRRRRQDIDSTLSCMTPTIPHHLNWNMKEIQRCGNPILR</sequence>
<proteinExistence type="predicted"/>
<dbReference type="Proteomes" id="UP001148662">
    <property type="component" value="Unassembled WGS sequence"/>
</dbReference>
<protein>
    <submittedName>
        <fullName evidence="1">Uncharacterized protein</fullName>
    </submittedName>
</protein>
<evidence type="ECO:0000313" key="1">
    <source>
        <dbReference type="EMBL" id="KAJ3551883.1"/>
    </source>
</evidence>
<reference evidence="1" key="1">
    <citation type="submission" date="2022-07" db="EMBL/GenBank/DDBJ databases">
        <title>Genome Sequence of Phlebia brevispora.</title>
        <authorList>
            <person name="Buettner E."/>
        </authorList>
    </citation>
    <scope>NUCLEOTIDE SEQUENCE</scope>
    <source>
        <strain evidence="1">MPL23</strain>
    </source>
</reference>
<keyword evidence="2" id="KW-1185">Reference proteome</keyword>
<accession>A0ACC1T326</accession>
<comment type="caution">
    <text evidence="1">The sequence shown here is derived from an EMBL/GenBank/DDBJ whole genome shotgun (WGS) entry which is preliminary data.</text>
</comment>
<gene>
    <name evidence="1" type="ORF">NM688_g4450</name>
</gene>